<evidence type="ECO:0000313" key="2">
    <source>
        <dbReference type="Proteomes" id="UP000003656"/>
    </source>
</evidence>
<accession>D1NRX5</accession>
<reference evidence="1 2" key="1">
    <citation type="submission" date="2009-11" db="EMBL/GenBank/DDBJ databases">
        <authorList>
            <person name="Weinstock G."/>
            <person name="Sodergren E."/>
            <person name="Clifton S."/>
            <person name="Fulton L."/>
            <person name="Fulton B."/>
            <person name="Courtney L."/>
            <person name="Fronick C."/>
            <person name="Harrison M."/>
            <person name="Strong C."/>
            <person name="Farmer C."/>
            <person name="Delahaunty K."/>
            <person name="Markovic C."/>
            <person name="Hall O."/>
            <person name="Minx P."/>
            <person name="Tomlinson C."/>
            <person name="Mitreva M."/>
            <person name="Nelson J."/>
            <person name="Hou S."/>
            <person name="Wollam A."/>
            <person name="Pepin K.H."/>
            <person name="Johnson M."/>
            <person name="Bhonagiri V."/>
            <person name="Nash W.E."/>
            <person name="Warren W."/>
            <person name="Chinwalla A."/>
            <person name="Mardis E.R."/>
            <person name="Wilson R.K."/>
        </authorList>
    </citation>
    <scope>NUCLEOTIDE SEQUENCE [LARGE SCALE GENOMIC DNA]</scope>
    <source>
        <strain evidence="1 2">DSM 20093</strain>
    </source>
</reference>
<name>D1NRX5_9BIFI</name>
<organism evidence="1 2">
    <name type="scientific">Bifidobacterium gallicum DSM 20093 = LMG 11596</name>
    <dbReference type="NCBI Taxonomy" id="561180"/>
    <lineage>
        <taxon>Bacteria</taxon>
        <taxon>Bacillati</taxon>
        <taxon>Actinomycetota</taxon>
        <taxon>Actinomycetes</taxon>
        <taxon>Bifidobacteriales</taxon>
        <taxon>Bifidobacteriaceae</taxon>
        <taxon>Bifidobacterium</taxon>
    </lineage>
</organism>
<gene>
    <name evidence="1" type="ORF">BIFGAL_02527</name>
</gene>
<dbReference type="STRING" id="561180.BIFGAL_02527"/>
<comment type="caution">
    <text evidence="1">The sequence shown here is derived from an EMBL/GenBank/DDBJ whole genome shotgun (WGS) entry which is preliminary data.</text>
</comment>
<proteinExistence type="predicted"/>
<sequence length="43" mass="4795">MVLPLLGCQAVMRVRARHIDDWLASMWRARTLGSSLVLTVASL</sequence>
<dbReference type="Proteomes" id="UP000003656">
    <property type="component" value="Unassembled WGS sequence"/>
</dbReference>
<dbReference type="EMBL" id="ABXB03000001">
    <property type="protein sequence ID" value="EFA23428.1"/>
    <property type="molecule type" value="Genomic_DNA"/>
</dbReference>
<dbReference type="AlphaFoldDB" id="D1NRX5"/>
<protein>
    <submittedName>
        <fullName evidence="1">Uncharacterized protein</fullName>
    </submittedName>
</protein>
<evidence type="ECO:0000313" key="1">
    <source>
        <dbReference type="EMBL" id="EFA23428.1"/>
    </source>
</evidence>